<comment type="caution">
    <text evidence="2">The sequence shown here is derived from an EMBL/GenBank/DDBJ whole genome shotgun (WGS) entry which is preliminary data.</text>
</comment>
<dbReference type="Proteomes" id="UP000247702">
    <property type="component" value="Unassembled WGS sequence"/>
</dbReference>
<organism evidence="2 3">
    <name type="scientific">Rhizophagus clarus</name>
    <dbReference type="NCBI Taxonomy" id="94130"/>
    <lineage>
        <taxon>Eukaryota</taxon>
        <taxon>Fungi</taxon>
        <taxon>Fungi incertae sedis</taxon>
        <taxon>Mucoromycota</taxon>
        <taxon>Glomeromycotina</taxon>
        <taxon>Glomeromycetes</taxon>
        <taxon>Glomerales</taxon>
        <taxon>Glomeraceae</taxon>
        <taxon>Rhizophagus</taxon>
    </lineage>
</organism>
<accession>A0A2Z6QMA4</accession>
<gene>
    <name evidence="2" type="ORF">RclHR1_01840004</name>
</gene>
<sequence length="297" mass="33460">MPSSVTILCQIKSKGQEGGFISGLASYITDYALLCGKCIFNRGIMYLQHSENKDNLLPISPYASFVGKIYETVEQSDNDCKFGIILSEYNNFSFGNKAKTDFKIQVVYEAGSDSRFKKLAPKLSIGRLVYISGFFDLNENEFPFIEAKEIDLLDDYSNNSTQNRANITPQPSFSRANKFKNNIKYATQRSVEDTRTSSNIKITDDDEQTKNVNTENEDEVVIISTSTSGVNNKATKKMKKGNKIIDDDEQTKNINTENEDEVVITSPSTSGANDKATKKKQKKAIREKNWQIYPYNV</sequence>
<dbReference type="EMBL" id="BEXD01000935">
    <property type="protein sequence ID" value="GBB91207.1"/>
    <property type="molecule type" value="Genomic_DNA"/>
</dbReference>
<feature type="region of interest" description="Disordered" evidence="1">
    <location>
        <begin position="265"/>
        <end position="284"/>
    </location>
</feature>
<protein>
    <submittedName>
        <fullName evidence="2">Uncharacterized protein</fullName>
    </submittedName>
</protein>
<evidence type="ECO:0000313" key="3">
    <source>
        <dbReference type="Proteomes" id="UP000247702"/>
    </source>
</evidence>
<proteinExistence type="predicted"/>
<reference evidence="2 3" key="1">
    <citation type="submission" date="2017-11" db="EMBL/GenBank/DDBJ databases">
        <title>The genome of Rhizophagus clarus HR1 reveals common genetic basis of auxotrophy among arbuscular mycorrhizal fungi.</title>
        <authorList>
            <person name="Kobayashi Y."/>
        </authorList>
    </citation>
    <scope>NUCLEOTIDE SEQUENCE [LARGE SCALE GENOMIC DNA]</scope>
    <source>
        <strain evidence="2 3">HR1</strain>
    </source>
</reference>
<name>A0A2Z6QMA4_9GLOM</name>
<dbReference type="AlphaFoldDB" id="A0A2Z6QMA4"/>
<evidence type="ECO:0000256" key="1">
    <source>
        <dbReference type="SAM" id="MobiDB-lite"/>
    </source>
</evidence>
<keyword evidence="3" id="KW-1185">Reference proteome</keyword>
<evidence type="ECO:0000313" key="2">
    <source>
        <dbReference type="EMBL" id="GBB91207.1"/>
    </source>
</evidence>